<dbReference type="RefSeq" id="WP_090594658.1">
    <property type="nucleotide sequence ID" value="NZ_LT629688.1"/>
</dbReference>
<dbReference type="InterPro" id="IPR003833">
    <property type="entry name" value="CT_C_D"/>
</dbReference>
<dbReference type="Proteomes" id="UP000198546">
    <property type="component" value="Chromosome i"/>
</dbReference>
<protein>
    <submittedName>
        <fullName evidence="5">Sensor histidine kinase inhibitor, KipI family</fullName>
    </submittedName>
</protein>
<evidence type="ECO:0000313" key="6">
    <source>
        <dbReference type="Proteomes" id="UP000198546"/>
    </source>
</evidence>
<keyword evidence="3" id="KW-0067">ATP-binding</keyword>
<keyword evidence="6" id="KW-1185">Reference proteome</keyword>
<dbReference type="Gene3D" id="2.40.100.10">
    <property type="entry name" value="Cyclophilin-like"/>
    <property type="match status" value="1"/>
</dbReference>
<evidence type="ECO:0000256" key="1">
    <source>
        <dbReference type="ARBA" id="ARBA00022741"/>
    </source>
</evidence>
<dbReference type="PANTHER" id="PTHR34698:SF2">
    <property type="entry name" value="5-OXOPROLINASE SUBUNIT B"/>
    <property type="match status" value="1"/>
</dbReference>
<dbReference type="AlphaFoldDB" id="A0A1G7BKS8"/>
<feature type="domain" description="Carboxyltransferase" evidence="4">
    <location>
        <begin position="10"/>
        <end position="202"/>
    </location>
</feature>
<keyword evidence="1" id="KW-0547">Nucleotide-binding</keyword>
<dbReference type="EMBL" id="LT629688">
    <property type="protein sequence ID" value="SDE27708.1"/>
    <property type="molecule type" value="Genomic_DNA"/>
</dbReference>
<dbReference type="InterPro" id="IPR029000">
    <property type="entry name" value="Cyclophilin-like_dom_sf"/>
</dbReference>
<reference evidence="5 6" key="1">
    <citation type="submission" date="2016-10" db="EMBL/GenBank/DDBJ databases">
        <authorList>
            <person name="de Groot N.N."/>
        </authorList>
    </citation>
    <scope>NUCLEOTIDE SEQUENCE [LARGE SCALE GENOMIC DNA]</scope>
    <source>
        <strain evidence="5 6">MON 2.2</strain>
    </source>
</reference>
<dbReference type="PANTHER" id="PTHR34698">
    <property type="entry name" value="5-OXOPROLINASE SUBUNIT B"/>
    <property type="match status" value="1"/>
</dbReference>
<sequence>MSATSADGRWRVLPAGDRALLVEGRDAGEAVALAGRLAREPGVVDVLPAGRTVLVSLTGAGACAAVVERVLATAAAPEPATGVPDGAEDVLVVPVVYDGADLAEAARLLGCSTGELVRRHTAGAWRCDFLGFAPGFGYLSREDDPLVLPRRSTPRTSVPAGSVALADGRSAVYPRASPGGWQLLGRTSLVLWDLDRRPPALLQPGRLVQFQAVDA</sequence>
<evidence type="ECO:0000313" key="5">
    <source>
        <dbReference type="EMBL" id="SDE27708.1"/>
    </source>
</evidence>
<organism evidence="5 6">
    <name type="scientific">Auraticoccus monumenti</name>
    <dbReference type="NCBI Taxonomy" id="675864"/>
    <lineage>
        <taxon>Bacteria</taxon>
        <taxon>Bacillati</taxon>
        <taxon>Actinomycetota</taxon>
        <taxon>Actinomycetes</taxon>
        <taxon>Propionibacteriales</taxon>
        <taxon>Propionibacteriaceae</taxon>
        <taxon>Auraticoccus</taxon>
    </lineage>
</organism>
<dbReference type="Pfam" id="PF02682">
    <property type="entry name" value="CT_C_D"/>
    <property type="match status" value="1"/>
</dbReference>
<dbReference type="OrthoDB" id="9778567at2"/>
<name>A0A1G7BKS8_9ACTN</name>
<dbReference type="SMART" id="SM00796">
    <property type="entry name" value="AHS1"/>
    <property type="match status" value="1"/>
</dbReference>
<evidence type="ECO:0000259" key="4">
    <source>
        <dbReference type="SMART" id="SM00796"/>
    </source>
</evidence>
<dbReference type="SUPFAM" id="SSF50891">
    <property type="entry name" value="Cyclophilin-like"/>
    <property type="match status" value="1"/>
</dbReference>
<accession>A0A1G7BKS8</accession>
<dbReference type="GO" id="GO:0005524">
    <property type="term" value="F:ATP binding"/>
    <property type="evidence" value="ECO:0007669"/>
    <property type="project" value="UniProtKB-KW"/>
</dbReference>
<keyword evidence="2" id="KW-0378">Hydrolase</keyword>
<proteinExistence type="predicted"/>
<dbReference type="InterPro" id="IPR010016">
    <property type="entry name" value="PxpB"/>
</dbReference>
<evidence type="ECO:0000256" key="3">
    <source>
        <dbReference type="ARBA" id="ARBA00022840"/>
    </source>
</evidence>
<dbReference type="GO" id="GO:0016787">
    <property type="term" value="F:hydrolase activity"/>
    <property type="evidence" value="ECO:0007669"/>
    <property type="project" value="UniProtKB-KW"/>
</dbReference>
<evidence type="ECO:0000256" key="2">
    <source>
        <dbReference type="ARBA" id="ARBA00022801"/>
    </source>
</evidence>
<gene>
    <name evidence="5" type="ORF">SAMN04489747_2994</name>
</gene>
<dbReference type="Gene3D" id="3.30.1360.40">
    <property type="match status" value="1"/>
</dbReference>
<dbReference type="STRING" id="675864.SAMN04489747_2994"/>